<accession>A0A365L7V6</accession>
<sequence length="198" mass="21915">MTTIGIVRHGITEWNVLGIAQGNSNIPLNKTGREQAIALSERLAAEEEWDLIIASDLERAKETAEIIGAKLGLPISHFDTRLREMNGGEIEGTTEDDRVAKWGADWRSLDLGMETREAVAERATAALQDIVKDYPGKRVLVVSHGGLIGLTLRSLLPEQFKKTLLDNTSITILKNLEGAWQCPLYNCTRHLEGKVFVQ</sequence>
<protein>
    <submittedName>
        <fullName evidence="3">Histidine phosphatase family protein</fullName>
    </submittedName>
</protein>
<gene>
    <name evidence="3" type="ORF">DP120_04085</name>
</gene>
<name>A0A365L7V6_9BACL</name>
<reference evidence="3 4" key="1">
    <citation type="submission" date="2018-06" db="EMBL/GenBank/DDBJ databases">
        <title>The draft genome sequences of strains SCU63 and S1.</title>
        <authorList>
            <person name="Gan L."/>
        </authorList>
    </citation>
    <scope>NUCLEOTIDE SEQUENCE [LARGE SCALE GENOMIC DNA]</scope>
    <source>
        <strain evidence="3 4">SCU63</strain>
    </source>
</reference>
<dbReference type="SMART" id="SM00855">
    <property type="entry name" value="PGAM"/>
    <property type="match status" value="1"/>
</dbReference>
<evidence type="ECO:0000256" key="1">
    <source>
        <dbReference type="PIRSR" id="PIRSR613078-1"/>
    </source>
</evidence>
<dbReference type="InterPro" id="IPR050275">
    <property type="entry name" value="PGM_Phosphatase"/>
</dbReference>
<dbReference type="InterPro" id="IPR029033">
    <property type="entry name" value="His_PPase_superfam"/>
</dbReference>
<dbReference type="PANTHER" id="PTHR48100:SF1">
    <property type="entry name" value="HISTIDINE PHOSPHATASE FAMILY PROTEIN-RELATED"/>
    <property type="match status" value="1"/>
</dbReference>
<feature type="binding site" evidence="2">
    <location>
        <position position="59"/>
    </location>
    <ligand>
        <name>substrate</name>
    </ligand>
</feature>
<comment type="caution">
    <text evidence="3">The sequence shown here is derived from an EMBL/GenBank/DDBJ whole genome shotgun (WGS) entry which is preliminary data.</text>
</comment>
<evidence type="ECO:0000313" key="4">
    <source>
        <dbReference type="Proteomes" id="UP000251002"/>
    </source>
</evidence>
<dbReference type="Pfam" id="PF00300">
    <property type="entry name" value="His_Phos_1"/>
    <property type="match status" value="1"/>
</dbReference>
<dbReference type="EMBL" id="QLZR01000001">
    <property type="protein sequence ID" value="RAZ81463.1"/>
    <property type="molecule type" value="Genomic_DNA"/>
</dbReference>
<dbReference type="PANTHER" id="PTHR48100">
    <property type="entry name" value="BROAD-SPECIFICITY PHOSPHATASE YOR283W-RELATED"/>
    <property type="match status" value="1"/>
</dbReference>
<proteinExistence type="predicted"/>
<evidence type="ECO:0000313" key="3">
    <source>
        <dbReference type="EMBL" id="RAZ81463.1"/>
    </source>
</evidence>
<dbReference type="GO" id="GO:0016791">
    <property type="term" value="F:phosphatase activity"/>
    <property type="evidence" value="ECO:0007669"/>
    <property type="project" value="TreeGrafter"/>
</dbReference>
<keyword evidence="4" id="KW-1185">Reference proteome</keyword>
<dbReference type="Gene3D" id="3.40.50.1240">
    <property type="entry name" value="Phosphoglycerate mutase-like"/>
    <property type="match status" value="1"/>
</dbReference>
<dbReference type="InterPro" id="IPR013078">
    <property type="entry name" value="His_Pase_superF_clade-1"/>
</dbReference>
<dbReference type="RefSeq" id="WP_112222053.1">
    <property type="nucleotide sequence ID" value="NZ_CP196859.1"/>
</dbReference>
<dbReference type="SUPFAM" id="SSF53254">
    <property type="entry name" value="Phosphoglycerate mutase-like"/>
    <property type="match status" value="1"/>
</dbReference>
<feature type="active site" description="Tele-phosphohistidine intermediate" evidence="1">
    <location>
        <position position="9"/>
    </location>
</feature>
<feature type="active site" description="Proton donor/acceptor" evidence="1">
    <location>
        <position position="84"/>
    </location>
</feature>
<dbReference type="AlphaFoldDB" id="A0A365L7V6"/>
<dbReference type="GO" id="GO:0005737">
    <property type="term" value="C:cytoplasm"/>
    <property type="evidence" value="ECO:0007669"/>
    <property type="project" value="TreeGrafter"/>
</dbReference>
<organism evidence="3 4">
    <name type="scientific">Planococcus halotolerans</name>
    <dbReference type="NCBI Taxonomy" id="2233542"/>
    <lineage>
        <taxon>Bacteria</taxon>
        <taxon>Bacillati</taxon>
        <taxon>Bacillota</taxon>
        <taxon>Bacilli</taxon>
        <taxon>Bacillales</taxon>
        <taxon>Caryophanaceae</taxon>
        <taxon>Planococcus</taxon>
    </lineage>
</organism>
<evidence type="ECO:0000256" key="2">
    <source>
        <dbReference type="PIRSR" id="PIRSR613078-2"/>
    </source>
</evidence>
<feature type="binding site" evidence="2">
    <location>
        <begin position="8"/>
        <end position="15"/>
    </location>
    <ligand>
        <name>substrate</name>
    </ligand>
</feature>
<dbReference type="Proteomes" id="UP000251002">
    <property type="component" value="Unassembled WGS sequence"/>
</dbReference>
<dbReference type="CDD" id="cd07067">
    <property type="entry name" value="HP_PGM_like"/>
    <property type="match status" value="1"/>
</dbReference>